<organism evidence="1 2">
    <name type="scientific">Rangifer tarandus platyrhynchus</name>
    <name type="common">Svalbard reindeer</name>
    <dbReference type="NCBI Taxonomy" id="3082113"/>
    <lineage>
        <taxon>Eukaryota</taxon>
        <taxon>Metazoa</taxon>
        <taxon>Chordata</taxon>
        <taxon>Craniata</taxon>
        <taxon>Vertebrata</taxon>
        <taxon>Euteleostomi</taxon>
        <taxon>Mammalia</taxon>
        <taxon>Eutheria</taxon>
        <taxon>Laurasiatheria</taxon>
        <taxon>Artiodactyla</taxon>
        <taxon>Ruminantia</taxon>
        <taxon>Pecora</taxon>
        <taxon>Cervidae</taxon>
        <taxon>Odocoileinae</taxon>
        <taxon>Rangifer</taxon>
    </lineage>
</organism>
<evidence type="ECO:0000313" key="1">
    <source>
        <dbReference type="EMBL" id="CAM9629845.1"/>
    </source>
</evidence>
<evidence type="ECO:0000313" key="2">
    <source>
        <dbReference type="Proteomes" id="UP001162501"/>
    </source>
</evidence>
<dbReference type="EMBL" id="OX596098">
    <property type="protein sequence ID" value="CAM9629845.1"/>
    <property type="molecule type" value="Genomic_DNA"/>
</dbReference>
<dbReference type="Proteomes" id="UP001162501">
    <property type="component" value="Chromosome 14"/>
</dbReference>
<name>A0AC59YES5_RANTA</name>
<sequence length="106" mass="11736">MALFPVKLSGLTEADFFKVTIMHSISQHKWVSATLAWAGLKSEGKALGPERKHLHNCVDKLQTTLLALTCAAEDRAPLMWIFSNSRTSVGYHPTQEDYLTISSGMT</sequence>
<reference evidence="1" key="2">
    <citation type="submission" date="2025-03" db="EMBL/GenBank/DDBJ databases">
        <authorList>
            <consortium name="ELIXIR-Norway"/>
            <consortium name="Elixir Norway"/>
        </authorList>
    </citation>
    <scope>NUCLEOTIDE SEQUENCE</scope>
</reference>
<protein>
    <submittedName>
        <fullName evidence="1">Uncharacterized protein</fullName>
    </submittedName>
</protein>
<accession>A0AC59YES5</accession>
<reference evidence="1" key="1">
    <citation type="submission" date="2023-05" db="EMBL/GenBank/DDBJ databases">
        <authorList>
            <consortium name="ELIXIR-Norway"/>
        </authorList>
    </citation>
    <scope>NUCLEOTIDE SEQUENCE</scope>
</reference>
<proteinExistence type="predicted"/>
<gene>
    <name evidence="1" type="ORF">MRATA1EN22A_LOCUS5211</name>
</gene>